<dbReference type="Proteomes" id="UP000004848">
    <property type="component" value="Unassembled WGS sequence"/>
</dbReference>
<gene>
    <name evidence="2" type="ORF">SIAM614_11993</name>
</gene>
<feature type="region of interest" description="Disordered" evidence="1">
    <location>
        <begin position="1"/>
        <end position="34"/>
    </location>
</feature>
<dbReference type="AlphaFoldDB" id="A0NTT6"/>
<evidence type="ECO:0000313" key="3">
    <source>
        <dbReference type="Proteomes" id="UP000004848"/>
    </source>
</evidence>
<dbReference type="EMBL" id="AAUW01000008">
    <property type="protein sequence ID" value="EAV43845.1"/>
    <property type="molecule type" value="Genomic_DNA"/>
</dbReference>
<accession>A0NTT6</accession>
<name>A0NTT6_ROSAI</name>
<sequence length="34" mass="3818">MGAVKHRAGQGNKARFDEIRPVGMQQDISVENYD</sequence>
<proteinExistence type="predicted"/>
<protein>
    <submittedName>
        <fullName evidence="2">Uncharacterized protein</fullName>
    </submittedName>
</protein>
<evidence type="ECO:0000256" key="1">
    <source>
        <dbReference type="SAM" id="MobiDB-lite"/>
    </source>
</evidence>
<comment type="caution">
    <text evidence="2">The sequence shown here is derived from an EMBL/GenBank/DDBJ whole genome shotgun (WGS) entry which is preliminary data.</text>
</comment>
<organism evidence="2 3">
    <name type="scientific">Roseibium aggregatum (strain ATCC 25650 / DSM 13394 / JCM 20685 / NBRC 16684 / NCIMB 2208 / IAM 12614 / B1)</name>
    <name type="common">Stappia aggregata</name>
    <dbReference type="NCBI Taxonomy" id="384765"/>
    <lineage>
        <taxon>Bacteria</taxon>
        <taxon>Pseudomonadati</taxon>
        <taxon>Pseudomonadota</taxon>
        <taxon>Alphaproteobacteria</taxon>
        <taxon>Hyphomicrobiales</taxon>
        <taxon>Stappiaceae</taxon>
        <taxon>Roseibium</taxon>
    </lineage>
</organism>
<reference evidence="2 3" key="1">
    <citation type="submission" date="2006-05" db="EMBL/GenBank/DDBJ databases">
        <authorList>
            <person name="King G."/>
            <person name="Ferriera S."/>
            <person name="Johnson J."/>
            <person name="Kravitz S."/>
            <person name="Beeson K."/>
            <person name="Sutton G."/>
            <person name="Rogers Y.-H."/>
            <person name="Friedman R."/>
            <person name="Frazier M."/>
            <person name="Venter J.C."/>
        </authorList>
    </citation>
    <scope>NUCLEOTIDE SEQUENCE [LARGE SCALE GENOMIC DNA]</scope>
    <source>
        <strain evidence="3">ATCC 25650 / DSM 13394 / JCM 20685 / NBRC 16684 / NCIMB 2208 / IAM 12614 / B1</strain>
    </source>
</reference>
<evidence type="ECO:0000313" key="2">
    <source>
        <dbReference type="EMBL" id="EAV43845.1"/>
    </source>
</evidence>